<sequence>MFLQKIKRGPFGLVGLKNFSVSSNCPPLRINLYDSSKILSNYFKSGRVEDAEKLFEEIPQKNVVTYSIMIHGYAKNGFHQKSMKSFSQMQKWGLLPNSFTIVGLLVSVVVPQSVHGLIVKSGLESDLIVSTALLDAYAKYGNIFCSYKLFQRLDNPSLVSCNAIIAGFVYNELFEEAVSLFNRFRKSGMVPNVATILTLIQGLVALGLRTLCESIHGLVVKFGLSDISVNNSILDMYSSLKDLSATKKTFDMMGCKDIISWTTLIGLYVRLDYASDAFQLFGKMRESGIKYDVVVIMCLCSACGILGDLKKGKQIHAQAVIGGFGSEVAFTNSLISMYSKCGDLGSSRNVFYQTPVKSSISWSAIISAYLQNGCPGKGLDLWIKVRLEENFCLDSIMLVSGLITSGELAALELCLQLHSYAFQAGFSQYRSVQNTLISAYSKCGNIELAYYVFKEMAYLRDIVSWNIILYGCGINGRGEAALALYHEMRSSEEDPDGTTYLCVLNACSHSGLVDDGLMLFSCLVEENKIRLSQEHYGCVADLLARAGCLREASEFANKLLEGTDPNVWRALLSGCQLHHNVALAELAARKVFEQDPQKSGQVVLLSNIYASSGRFQDAESLRWNLRLSGLLKEGSALYNVDLILEFDLNMIDSVLDGAAIMILAEQITVSSGTLALKDMSCSLS</sequence>
<proteinExistence type="predicted"/>
<comment type="caution">
    <text evidence="3">The sequence shown here is derived from an EMBL/GenBank/DDBJ whole genome shotgun (WGS) entry which is preliminary data.</text>
</comment>
<dbReference type="InterPro" id="IPR011990">
    <property type="entry name" value="TPR-like_helical_dom_sf"/>
</dbReference>
<feature type="repeat" description="PPR" evidence="2">
    <location>
        <begin position="157"/>
        <end position="191"/>
    </location>
</feature>
<dbReference type="FunFam" id="1.25.40.10:FF:000351">
    <property type="entry name" value="Pentatricopeptide repeat-containing protein"/>
    <property type="match status" value="1"/>
</dbReference>
<dbReference type="AlphaFoldDB" id="A0A978UU75"/>
<dbReference type="Pfam" id="PF13041">
    <property type="entry name" value="PPR_2"/>
    <property type="match status" value="3"/>
</dbReference>
<evidence type="ECO:0000256" key="1">
    <source>
        <dbReference type="ARBA" id="ARBA00022737"/>
    </source>
</evidence>
<accession>A0A978UU75</accession>
<dbReference type="InterPro" id="IPR002885">
    <property type="entry name" value="PPR_rpt"/>
</dbReference>
<protein>
    <submittedName>
        <fullName evidence="3">Uncharacterized protein</fullName>
    </submittedName>
</protein>
<dbReference type="InterPro" id="IPR046960">
    <property type="entry name" value="PPR_At4g14850-like_plant"/>
</dbReference>
<evidence type="ECO:0000313" key="3">
    <source>
        <dbReference type="EMBL" id="KAH7518425.1"/>
    </source>
</evidence>
<evidence type="ECO:0000313" key="4">
    <source>
        <dbReference type="Proteomes" id="UP000813462"/>
    </source>
</evidence>
<gene>
    <name evidence="3" type="ORF">FEM48_Zijuj09G0170200</name>
</gene>
<dbReference type="GO" id="GO:0009451">
    <property type="term" value="P:RNA modification"/>
    <property type="evidence" value="ECO:0007669"/>
    <property type="project" value="InterPro"/>
</dbReference>
<dbReference type="InterPro" id="IPR046848">
    <property type="entry name" value="E_motif"/>
</dbReference>
<dbReference type="NCBIfam" id="TIGR00756">
    <property type="entry name" value="PPR"/>
    <property type="match status" value="5"/>
</dbReference>
<feature type="repeat" description="PPR" evidence="2">
    <location>
        <begin position="62"/>
        <end position="96"/>
    </location>
</feature>
<dbReference type="PANTHER" id="PTHR24015:SF1063">
    <property type="entry name" value="OS12G0156900 PROTEIN"/>
    <property type="match status" value="1"/>
</dbReference>
<dbReference type="Pfam" id="PF20431">
    <property type="entry name" value="E_motif"/>
    <property type="match status" value="1"/>
</dbReference>
<dbReference type="PANTHER" id="PTHR24015">
    <property type="entry name" value="OS07G0578800 PROTEIN-RELATED"/>
    <property type="match status" value="1"/>
</dbReference>
<dbReference type="FunFam" id="1.25.40.10:FF:000090">
    <property type="entry name" value="Pentatricopeptide repeat-containing protein, chloroplastic"/>
    <property type="match status" value="1"/>
</dbReference>
<feature type="repeat" description="PPR" evidence="2">
    <location>
        <begin position="461"/>
        <end position="495"/>
    </location>
</feature>
<name>A0A978UU75_ZIZJJ</name>
<dbReference type="EMBL" id="JAEACU010000009">
    <property type="protein sequence ID" value="KAH7518425.1"/>
    <property type="molecule type" value="Genomic_DNA"/>
</dbReference>
<dbReference type="Gene3D" id="1.25.40.10">
    <property type="entry name" value="Tetratricopeptide repeat domain"/>
    <property type="match status" value="5"/>
</dbReference>
<dbReference type="FunFam" id="1.25.40.10:FF:000364">
    <property type="entry name" value="Pentatricopeptide repeat (PPR-like) superfamily protein"/>
    <property type="match status" value="1"/>
</dbReference>
<dbReference type="PROSITE" id="PS51375">
    <property type="entry name" value="PPR"/>
    <property type="match status" value="4"/>
</dbReference>
<keyword evidence="1" id="KW-0677">Repeat</keyword>
<evidence type="ECO:0000256" key="2">
    <source>
        <dbReference type="PROSITE-ProRule" id="PRU00708"/>
    </source>
</evidence>
<dbReference type="Proteomes" id="UP000813462">
    <property type="component" value="Unassembled WGS sequence"/>
</dbReference>
<feature type="repeat" description="PPR" evidence="2">
    <location>
        <begin position="257"/>
        <end position="291"/>
    </location>
</feature>
<dbReference type="Pfam" id="PF01535">
    <property type="entry name" value="PPR"/>
    <property type="match status" value="3"/>
</dbReference>
<organism evidence="3 4">
    <name type="scientific">Ziziphus jujuba var. spinosa</name>
    <dbReference type="NCBI Taxonomy" id="714518"/>
    <lineage>
        <taxon>Eukaryota</taxon>
        <taxon>Viridiplantae</taxon>
        <taxon>Streptophyta</taxon>
        <taxon>Embryophyta</taxon>
        <taxon>Tracheophyta</taxon>
        <taxon>Spermatophyta</taxon>
        <taxon>Magnoliopsida</taxon>
        <taxon>eudicotyledons</taxon>
        <taxon>Gunneridae</taxon>
        <taxon>Pentapetalae</taxon>
        <taxon>rosids</taxon>
        <taxon>fabids</taxon>
        <taxon>Rosales</taxon>
        <taxon>Rhamnaceae</taxon>
        <taxon>Paliureae</taxon>
        <taxon>Ziziphus</taxon>
    </lineage>
</organism>
<reference evidence="3" key="1">
    <citation type="journal article" date="2021" name="Front. Plant Sci.">
        <title>Chromosome-Scale Genome Assembly for Chinese Sour Jujube and Insights Into Its Genome Evolution and Domestication Signature.</title>
        <authorList>
            <person name="Shen L.-Y."/>
            <person name="Luo H."/>
            <person name="Wang X.-L."/>
            <person name="Wang X.-M."/>
            <person name="Qiu X.-J."/>
            <person name="Liu H."/>
            <person name="Zhou S.-S."/>
            <person name="Jia K.-H."/>
            <person name="Nie S."/>
            <person name="Bao Y.-T."/>
            <person name="Zhang R.-G."/>
            <person name="Yun Q.-Z."/>
            <person name="Chai Y.-H."/>
            <person name="Lu J.-Y."/>
            <person name="Li Y."/>
            <person name="Zhao S.-W."/>
            <person name="Mao J.-F."/>
            <person name="Jia S.-G."/>
            <person name="Mao Y.-M."/>
        </authorList>
    </citation>
    <scope>NUCLEOTIDE SEQUENCE</scope>
    <source>
        <strain evidence="3">AT0</strain>
        <tissue evidence="3">Leaf</tissue>
    </source>
</reference>
<dbReference type="GO" id="GO:0003723">
    <property type="term" value="F:RNA binding"/>
    <property type="evidence" value="ECO:0007669"/>
    <property type="project" value="InterPro"/>
</dbReference>